<gene>
    <name evidence="2" type="ORF">LIER_27876</name>
</gene>
<comment type="caution">
    <text evidence="2">The sequence shown here is derived from an EMBL/GenBank/DDBJ whole genome shotgun (WGS) entry which is preliminary data.</text>
</comment>
<feature type="region of interest" description="Disordered" evidence="1">
    <location>
        <begin position="1"/>
        <end position="21"/>
    </location>
</feature>
<accession>A0AAV3RDK2</accession>
<reference evidence="2 3" key="1">
    <citation type="submission" date="2024-01" db="EMBL/GenBank/DDBJ databases">
        <title>The complete chloroplast genome sequence of Lithospermum erythrorhizon: insights into the phylogenetic relationship among Boraginaceae species and the maternal lineages of purple gromwells.</title>
        <authorList>
            <person name="Okada T."/>
            <person name="Watanabe K."/>
        </authorList>
    </citation>
    <scope>NUCLEOTIDE SEQUENCE [LARGE SCALE GENOMIC DNA]</scope>
</reference>
<name>A0AAV3RDK2_LITER</name>
<evidence type="ECO:0000313" key="3">
    <source>
        <dbReference type="Proteomes" id="UP001454036"/>
    </source>
</evidence>
<dbReference type="AlphaFoldDB" id="A0AAV3RDK2"/>
<organism evidence="2 3">
    <name type="scientific">Lithospermum erythrorhizon</name>
    <name type="common">Purple gromwell</name>
    <name type="synonym">Lithospermum officinale var. erythrorhizon</name>
    <dbReference type="NCBI Taxonomy" id="34254"/>
    <lineage>
        <taxon>Eukaryota</taxon>
        <taxon>Viridiplantae</taxon>
        <taxon>Streptophyta</taxon>
        <taxon>Embryophyta</taxon>
        <taxon>Tracheophyta</taxon>
        <taxon>Spermatophyta</taxon>
        <taxon>Magnoliopsida</taxon>
        <taxon>eudicotyledons</taxon>
        <taxon>Gunneridae</taxon>
        <taxon>Pentapetalae</taxon>
        <taxon>asterids</taxon>
        <taxon>lamiids</taxon>
        <taxon>Boraginales</taxon>
        <taxon>Boraginaceae</taxon>
        <taxon>Boraginoideae</taxon>
        <taxon>Lithospermeae</taxon>
        <taxon>Lithospermum</taxon>
    </lineage>
</organism>
<protein>
    <submittedName>
        <fullName evidence="2">Uncharacterized protein</fullName>
    </submittedName>
</protein>
<dbReference type="EMBL" id="BAABME010009104">
    <property type="protein sequence ID" value="GAA0174494.1"/>
    <property type="molecule type" value="Genomic_DNA"/>
</dbReference>
<keyword evidence="3" id="KW-1185">Reference proteome</keyword>
<evidence type="ECO:0000313" key="2">
    <source>
        <dbReference type="EMBL" id="GAA0174494.1"/>
    </source>
</evidence>
<sequence>MTGDGPVMSPPPHAGAGGPKLLSDMISLSPLPLFLQTLQHKTKRCPFLRRQPIPLHRSLKPHHTLMHHPLIQLTLHPTLSRRIIIQTL</sequence>
<dbReference type="Proteomes" id="UP001454036">
    <property type="component" value="Unassembled WGS sequence"/>
</dbReference>
<evidence type="ECO:0000256" key="1">
    <source>
        <dbReference type="SAM" id="MobiDB-lite"/>
    </source>
</evidence>
<proteinExistence type="predicted"/>